<keyword evidence="2" id="KW-0645">Protease</keyword>
<dbReference type="Proteomes" id="UP000308054">
    <property type="component" value="Unassembled WGS sequence"/>
</dbReference>
<proteinExistence type="predicted"/>
<dbReference type="RefSeq" id="WP_135994422.1">
    <property type="nucleotide sequence ID" value="NZ_CP071057.1"/>
</dbReference>
<dbReference type="EMBL" id="SRXW01000001">
    <property type="protein sequence ID" value="TGY89925.1"/>
    <property type="molecule type" value="Genomic_DNA"/>
</dbReference>
<dbReference type="OrthoDB" id="9812921at2"/>
<name>A0A4S2H2V7_9PROT</name>
<keyword evidence="6" id="KW-1185">Reference proteome</keyword>
<dbReference type="Gene3D" id="2.120.10.30">
    <property type="entry name" value="TolB, C-terminal domain"/>
    <property type="match status" value="2"/>
</dbReference>
<evidence type="ECO:0000313" key="5">
    <source>
        <dbReference type="EMBL" id="TGY89925.1"/>
    </source>
</evidence>
<organism evidence="5 6">
    <name type="scientific">Marinicauda algicola</name>
    <dbReference type="NCBI Taxonomy" id="2029849"/>
    <lineage>
        <taxon>Bacteria</taxon>
        <taxon>Pseudomonadati</taxon>
        <taxon>Pseudomonadota</taxon>
        <taxon>Alphaproteobacteria</taxon>
        <taxon>Maricaulales</taxon>
        <taxon>Maricaulaceae</taxon>
        <taxon>Marinicauda</taxon>
    </lineage>
</organism>
<dbReference type="InterPro" id="IPR011659">
    <property type="entry name" value="WD40"/>
</dbReference>
<protein>
    <submittedName>
        <fullName evidence="5">S9 family peptidase</fullName>
    </submittedName>
</protein>
<evidence type="ECO:0000256" key="1">
    <source>
        <dbReference type="ARBA" id="ARBA00022801"/>
    </source>
</evidence>
<dbReference type="Pfam" id="PF00326">
    <property type="entry name" value="Peptidase_S9"/>
    <property type="match status" value="1"/>
</dbReference>
<keyword evidence="3" id="KW-0732">Signal</keyword>
<evidence type="ECO:0000256" key="3">
    <source>
        <dbReference type="SAM" id="SignalP"/>
    </source>
</evidence>
<evidence type="ECO:0000256" key="2">
    <source>
        <dbReference type="ARBA" id="ARBA00022825"/>
    </source>
</evidence>
<dbReference type="SUPFAM" id="SSF53474">
    <property type="entry name" value="alpha/beta-Hydrolases"/>
    <property type="match status" value="1"/>
</dbReference>
<keyword evidence="2" id="KW-0720">Serine protease</keyword>
<dbReference type="GO" id="GO:0004252">
    <property type="term" value="F:serine-type endopeptidase activity"/>
    <property type="evidence" value="ECO:0007669"/>
    <property type="project" value="TreeGrafter"/>
</dbReference>
<evidence type="ECO:0000259" key="4">
    <source>
        <dbReference type="Pfam" id="PF00326"/>
    </source>
</evidence>
<keyword evidence="1" id="KW-0378">Hydrolase</keyword>
<feature type="chain" id="PRO_5020852534" evidence="3">
    <location>
        <begin position="23"/>
        <end position="683"/>
    </location>
</feature>
<dbReference type="Gene3D" id="3.40.50.1820">
    <property type="entry name" value="alpha/beta hydrolase"/>
    <property type="match status" value="1"/>
</dbReference>
<gene>
    <name evidence="5" type="ORF">E5163_01945</name>
</gene>
<dbReference type="SUPFAM" id="SSF82171">
    <property type="entry name" value="DPP6 N-terminal domain-like"/>
    <property type="match status" value="1"/>
</dbReference>
<dbReference type="GO" id="GO:0006508">
    <property type="term" value="P:proteolysis"/>
    <property type="evidence" value="ECO:0007669"/>
    <property type="project" value="InterPro"/>
</dbReference>
<dbReference type="Pfam" id="PF07676">
    <property type="entry name" value="PD40"/>
    <property type="match status" value="3"/>
</dbReference>
<feature type="domain" description="Peptidase S9 prolyl oligopeptidase catalytic" evidence="4">
    <location>
        <begin position="469"/>
        <end position="677"/>
    </location>
</feature>
<dbReference type="PANTHER" id="PTHR42776:SF27">
    <property type="entry name" value="DIPEPTIDYL PEPTIDASE FAMILY MEMBER 6"/>
    <property type="match status" value="1"/>
</dbReference>
<dbReference type="AlphaFoldDB" id="A0A4S2H2V7"/>
<dbReference type="InterPro" id="IPR011042">
    <property type="entry name" value="6-blade_b-propeller_TolB-like"/>
</dbReference>
<evidence type="ECO:0000313" key="6">
    <source>
        <dbReference type="Proteomes" id="UP000308054"/>
    </source>
</evidence>
<reference evidence="5 6" key="1">
    <citation type="journal article" date="2017" name="Int. J. Syst. Evol. Microbiol.">
        <title>Marinicauda algicola sp. nov., isolated from a marine red alga Rhodosorus marinus.</title>
        <authorList>
            <person name="Jeong S.E."/>
            <person name="Jeon S.H."/>
            <person name="Chun B.H."/>
            <person name="Kim D.W."/>
            <person name="Jeon C.O."/>
        </authorList>
    </citation>
    <scope>NUCLEOTIDE SEQUENCE [LARGE SCALE GENOMIC DNA]</scope>
    <source>
        <strain evidence="5 6">JCM 31718</strain>
    </source>
</reference>
<dbReference type="InterPro" id="IPR029058">
    <property type="entry name" value="AB_hydrolase_fold"/>
</dbReference>
<comment type="caution">
    <text evidence="5">The sequence shown here is derived from an EMBL/GenBank/DDBJ whole genome shotgun (WGS) entry which is preliminary data.</text>
</comment>
<sequence length="683" mass="73920">MNVFARAALAAGALAVCAPALAQAQDRLDFADIFSLEMAADPRIAPDGSRVVYQRRSNDIMTDQTVSALWLVDYDGSDHRPLVAGEGNHTSPRWSPDGASIAFVTSHENKTRLMMVDVASGRTAPLATLPTGAGNLSWSPDGAWLAYTAFVPGQGTQVDIGLPAKPPGAEWAEPALVDETVMYEFDGVGEIRDGAQQVFVISSQGGAPRQLTELEPGNVSGLEWSPDGAEIFFSFGGNQALNFDFGQSNIHAVPARGGETRQVTDFNGPEGAPDLSPDGETLAYLGYENVRTSNQDNRLFLMDLDTGERRQLLSDLDRGIDQAVWDASGDGLWIRYDDRGETVLAFVTTGGRLTELTDRLGGTTFGRPYTSGSFSVSDNGRYTATIGAPADLSNVGVGRRRGDVEVITDLNGDVLGQRDLARIEEITWESPADGREIQGWIAYPPGFDETRDYPLILEIHGGPHTAYGPQFSGEVQLFAAAGYVVLYTNPRGSTSYGEEFSNLIDKAYPGQDVDDLLSGVDAVVARGFVDEDRLFVTGGSGGGVLTAEIIGNDHRFAAAAVAKPVINWTSFVLAADIGPMIWPYWFGELPWENPEIYWERSPLSHVGDVETPTLVLVGAEDRRTPVFESEQYYNALQIRGIESRLVRIPGAFHGIADSRPSRLLQKVGHILAWFEEHDPGAEE</sequence>
<dbReference type="InterPro" id="IPR001375">
    <property type="entry name" value="Peptidase_S9_cat"/>
</dbReference>
<dbReference type="PANTHER" id="PTHR42776">
    <property type="entry name" value="SERINE PEPTIDASE S9 FAMILY MEMBER"/>
    <property type="match status" value="1"/>
</dbReference>
<accession>A0A4S2H2V7</accession>
<feature type="signal peptide" evidence="3">
    <location>
        <begin position="1"/>
        <end position="22"/>
    </location>
</feature>